<dbReference type="AlphaFoldDB" id="A0A552UJV6"/>
<sequence>MLTDACGDDRARLAAALRGVRVYQDHPYRRALPDMPVVARAGGSTIRDYGGVGPTVLFVPSPINPPTVLDLMEGNSLLRWLSEQGLRVLLLDWGEADDDWRAAGLDTLVERLATLIAATAPAAVAGYCLGGTLALAAPVAVPHLALLATPWHFDGYSAAQRSAIARHAAATRELSAGFGAYPVELLQPGFWALDREAVVNKFVRLAGLDPADPRAAAFVALEDWTNEGTPLPLRAARDLFDDLFAQDRSGRGEWQLGGRMVAPPDVPILNVTARRDRLVPPATALRAGTRLDLDAGHVGMIVGGRAREQLWEPLAKFLRGD</sequence>
<dbReference type="InterPro" id="IPR029058">
    <property type="entry name" value="AB_hydrolase_fold"/>
</dbReference>
<accession>A0A552UJV6</accession>
<proteinExistence type="predicted"/>
<evidence type="ECO:0000313" key="2">
    <source>
        <dbReference type="Proteomes" id="UP000317894"/>
    </source>
</evidence>
<evidence type="ECO:0000313" key="1">
    <source>
        <dbReference type="EMBL" id="TRW18470.1"/>
    </source>
</evidence>
<dbReference type="PANTHER" id="PTHR36837:SF4">
    <property type="entry name" value="BLR0908 PROTEIN"/>
    <property type="match status" value="1"/>
</dbReference>
<gene>
    <name evidence="1" type="ORF">FMM06_08760</name>
</gene>
<keyword evidence="2" id="KW-1185">Reference proteome</keyword>
<comment type="caution">
    <text evidence="1">The sequence shown here is derived from an EMBL/GenBank/DDBJ whole genome shotgun (WGS) entry which is preliminary data.</text>
</comment>
<keyword evidence="1" id="KW-0378">Hydrolase</keyword>
<name>A0A552UJV6_9SPHN</name>
<reference evidence="1 2" key="1">
    <citation type="submission" date="2019-07" db="EMBL/GenBank/DDBJ databases">
        <title>Novel species isolated from glacier.</title>
        <authorList>
            <person name="Liu Q."/>
            <person name="Xin Y.-H."/>
        </authorList>
    </citation>
    <scope>NUCLEOTIDE SEQUENCE [LARGE SCALE GENOMIC DNA]</scope>
    <source>
        <strain evidence="1 2">LB1R16</strain>
    </source>
</reference>
<dbReference type="OrthoDB" id="9767934at2"/>
<organism evidence="1 2">
    <name type="scientific">Glacieibacterium frigidum</name>
    <dbReference type="NCBI Taxonomy" id="2593303"/>
    <lineage>
        <taxon>Bacteria</taxon>
        <taxon>Pseudomonadati</taxon>
        <taxon>Pseudomonadota</taxon>
        <taxon>Alphaproteobacteria</taxon>
        <taxon>Sphingomonadales</taxon>
        <taxon>Sphingosinicellaceae</taxon>
        <taxon>Glacieibacterium</taxon>
    </lineage>
</organism>
<protein>
    <submittedName>
        <fullName evidence="1">Alpha/beta hydrolase</fullName>
    </submittedName>
</protein>
<dbReference type="SUPFAM" id="SSF53474">
    <property type="entry name" value="alpha/beta-Hydrolases"/>
    <property type="match status" value="1"/>
</dbReference>
<dbReference type="PANTHER" id="PTHR36837">
    <property type="entry name" value="POLY(3-HYDROXYALKANOATE) POLYMERASE SUBUNIT PHAC"/>
    <property type="match status" value="1"/>
</dbReference>
<dbReference type="EMBL" id="VJWA01000001">
    <property type="protein sequence ID" value="TRW18470.1"/>
    <property type="molecule type" value="Genomic_DNA"/>
</dbReference>
<dbReference type="Proteomes" id="UP000317894">
    <property type="component" value="Unassembled WGS sequence"/>
</dbReference>
<dbReference type="Gene3D" id="3.40.50.1820">
    <property type="entry name" value="alpha/beta hydrolase"/>
    <property type="match status" value="1"/>
</dbReference>
<dbReference type="GO" id="GO:0016787">
    <property type="term" value="F:hydrolase activity"/>
    <property type="evidence" value="ECO:0007669"/>
    <property type="project" value="UniProtKB-KW"/>
</dbReference>
<dbReference type="InterPro" id="IPR051321">
    <property type="entry name" value="PHA/PHB_synthase"/>
</dbReference>